<sequence>MTAYECAQQRGKGYRKGLHNVAECCIHLKIMKSYILVLLCIVGVTYAYEIMHATLEAQFDEKEREDCIALEGECTNNRNGCCASTGYSPIDCQCYELKKDKKRYNTVGPATTKCWCQRTGYWWEKAADSIKAKVG</sequence>
<dbReference type="Proteomes" id="UP000499080">
    <property type="component" value="Unassembled WGS sequence"/>
</dbReference>
<dbReference type="GO" id="GO:0090729">
    <property type="term" value="F:toxin activity"/>
    <property type="evidence" value="ECO:0007669"/>
    <property type="project" value="InterPro"/>
</dbReference>
<evidence type="ECO:0000313" key="5">
    <source>
        <dbReference type="Proteomes" id="UP000499080"/>
    </source>
</evidence>
<keyword evidence="5" id="KW-1185">Reference proteome</keyword>
<name>A0A4Y2GGQ4_ARAVE</name>
<reference evidence="4 5" key="1">
    <citation type="journal article" date="2019" name="Sci. Rep.">
        <title>Orb-weaving spider Araneus ventricosus genome elucidates the spidroin gene catalogue.</title>
        <authorList>
            <person name="Kono N."/>
            <person name="Nakamura H."/>
            <person name="Ohtoshi R."/>
            <person name="Moran D.A.P."/>
            <person name="Shinohara A."/>
            <person name="Yoshida Y."/>
            <person name="Fujiwara M."/>
            <person name="Mori M."/>
            <person name="Tomita M."/>
            <person name="Arakawa K."/>
        </authorList>
    </citation>
    <scope>NUCLEOTIDE SEQUENCE [LARGE SCALE GENOMIC DNA]</scope>
</reference>
<dbReference type="OrthoDB" id="6418479at2759"/>
<evidence type="ECO:0000313" key="4">
    <source>
        <dbReference type="EMBL" id="GBM52790.1"/>
    </source>
</evidence>
<accession>A0A4Y2GGQ4</accession>
<dbReference type="InterPro" id="IPR019553">
    <property type="entry name" value="Spider_toxin_CSTX_knottin"/>
</dbReference>
<dbReference type="EMBL" id="BGPR01001393">
    <property type="protein sequence ID" value="GBM52790.1"/>
    <property type="molecule type" value="Genomic_DNA"/>
</dbReference>
<evidence type="ECO:0000256" key="1">
    <source>
        <dbReference type="ARBA" id="ARBA00004613"/>
    </source>
</evidence>
<dbReference type="AlphaFoldDB" id="A0A4Y2GGQ4"/>
<dbReference type="Pfam" id="PF10530">
    <property type="entry name" value="Toxin_35"/>
    <property type="match status" value="1"/>
</dbReference>
<keyword evidence="2" id="KW-0964">Secreted</keyword>
<keyword evidence="3" id="KW-1015">Disulfide bond</keyword>
<evidence type="ECO:0000256" key="3">
    <source>
        <dbReference type="ARBA" id="ARBA00023157"/>
    </source>
</evidence>
<evidence type="ECO:0000256" key="2">
    <source>
        <dbReference type="ARBA" id="ARBA00022525"/>
    </source>
</evidence>
<proteinExistence type="predicted"/>
<gene>
    <name evidence="4" type="ORF">AVEN_34203_1</name>
</gene>
<protein>
    <submittedName>
        <fullName evidence="4">Uncharacterized protein</fullName>
    </submittedName>
</protein>
<organism evidence="4 5">
    <name type="scientific">Araneus ventricosus</name>
    <name type="common">Orbweaver spider</name>
    <name type="synonym">Epeira ventricosa</name>
    <dbReference type="NCBI Taxonomy" id="182803"/>
    <lineage>
        <taxon>Eukaryota</taxon>
        <taxon>Metazoa</taxon>
        <taxon>Ecdysozoa</taxon>
        <taxon>Arthropoda</taxon>
        <taxon>Chelicerata</taxon>
        <taxon>Arachnida</taxon>
        <taxon>Araneae</taxon>
        <taxon>Araneomorphae</taxon>
        <taxon>Entelegynae</taxon>
        <taxon>Araneoidea</taxon>
        <taxon>Araneidae</taxon>
        <taxon>Araneus</taxon>
    </lineage>
</organism>
<comment type="caution">
    <text evidence="4">The sequence shown here is derived from an EMBL/GenBank/DDBJ whole genome shotgun (WGS) entry which is preliminary data.</text>
</comment>
<comment type="subcellular location">
    <subcellularLocation>
        <location evidence="1">Secreted</location>
    </subcellularLocation>
</comment>
<dbReference type="GO" id="GO:0005576">
    <property type="term" value="C:extracellular region"/>
    <property type="evidence" value="ECO:0007669"/>
    <property type="project" value="UniProtKB-SubCell"/>
</dbReference>